<evidence type="ECO:0000313" key="3">
    <source>
        <dbReference type="EMBL" id="QEA39205.1"/>
    </source>
</evidence>
<dbReference type="EMBL" id="CP042382">
    <property type="protein sequence ID" value="QEA39205.1"/>
    <property type="molecule type" value="Genomic_DNA"/>
</dbReference>
<sequence length="149" mass="16214">MSYSKHGLTAIVTLIVTIGLLTASFSPAGTGYEFPKIVAIFMVVIAITMVVLTLLPKKSITADDEESIPWGSIWPALLILIGFLLVAGWLGFFATSFIAFYSVVMIYSPERLCWHQAIRSGVITAVFMGVLYLIFVTLLNVQIPGGILI</sequence>
<keyword evidence="1" id="KW-0472">Membrane</keyword>
<keyword evidence="4" id="KW-1185">Reference proteome</keyword>
<reference evidence="3 4" key="1">
    <citation type="submission" date="2019-06" db="EMBL/GenBank/DDBJ databases">
        <title>Genome analyses of bacteria isolated from kimchi.</title>
        <authorList>
            <person name="Lee S."/>
            <person name="Ahn S."/>
            <person name="Roh S."/>
        </authorList>
    </citation>
    <scope>NUCLEOTIDE SEQUENCE [LARGE SCALE GENOMIC DNA]</scope>
    <source>
        <strain evidence="3 4">CBA4606</strain>
    </source>
</reference>
<keyword evidence="1" id="KW-1133">Transmembrane helix</keyword>
<feature type="transmembrane region" description="Helical" evidence="1">
    <location>
        <begin position="121"/>
        <end position="141"/>
    </location>
</feature>
<feature type="transmembrane region" description="Helical" evidence="1">
    <location>
        <begin position="37"/>
        <end position="55"/>
    </location>
</feature>
<dbReference type="InterPro" id="IPR009936">
    <property type="entry name" value="DUF1468"/>
</dbReference>
<dbReference type="RefSeq" id="WP_147184257.1">
    <property type="nucleotide sequence ID" value="NZ_CP042382.1"/>
</dbReference>
<name>A0A5B8SUL6_9GAMM</name>
<evidence type="ECO:0000313" key="4">
    <source>
        <dbReference type="Proteomes" id="UP000321272"/>
    </source>
</evidence>
<dbReference type="Pfam" id="PF07331">
    <property type="entry name" value="TctB"/>
    <property type="match status" value="1"/>
</dbReference>
<feature type="transmembrane region" description="Helical" evidence="1">
    <location>
        <begin position="7"/>
        <end position="25"/>
    </location>
</feature>
<evidence type="ECO:0000256" key="1">
    <source>
        <dbReference type="SAM" id="Phobius"/>
    </source>
</evidence>
<dbReference type="Proteomes" id="UP000321272">
    <property type="component" value="Chromosome"/>
</dbReference>
<dbReference type="AlphaFoldDB" id="A0A5B8SUL6"/>
<dbReference type="OrthoDB" id="6169149at2"/>
<evidence type="ECO:0000259" key="2">
    <source>
        <dbReference type="Pfam" id="PF07331"/>
    </source>
</evidence>
<feature type="domain" description="DUF1468" evidence="2">
    <location>
        <begin position="13"/>
        <end position="144"/>
    </location>
</feature>
<organism evidence="3 4">
    <name type="scientific">Pistricoccus aurantiacus</name>
    <dbReference type="NCBI Taxonomy" id="1883414"/>
    <lineage>
        <taxon>Bacteria</taxon>
        <taxon>Pseudomonadati</taxon>
        <taxon>Pseudomonadota</taxon>
        <taxon>Gammaproteobacteria</taxon>
        <taxon>Oceanospirillales</taxon>
        <taxon>Halomonadaceae</taxon>
        <taxon>Pistricoccus</taxon>
    </lineage>
</organism>
<dbReference type="KEGG" id="paur:FGL86_09045"/>
<feature type="transmembrane region" description="Helical" evidence="1">
    <location>
        <begin position="76"/>
        <end position="101"/>
    </location>
</feature>
<protein>
    <submittedName>
        <fullName evidence="3">Tripartite tricarboxylate transporter TctB family protein</fullName>
    </submittedName>
</protein>
<accession>A0A5B8SUL6</accession>
<gene>
    <name evidence="3" type="ORF">FGL86_09045</name>
</gene>
<proteinExistence type="predicted"/>
<keyword evidence="1" id="KW-0812">Transmembrane</keyword>